<dbReference type="SUPFAM" id="SSF54211">
    <property type="entry name" value="Ribosomal protein S5 domain 2-like"/>
    <property type="match status" value="2"/>
</dbReference>
<dbReference type="GO" id="GO:0005737">
    <property type="term" value="C:cytoplasm"/>
    <property type="evidence" value="ECO:0007669"/>
    <property type="project" value="UniProtKB-SubCell"/>
</dbReference>
<gene>
    <name evidence="6 8" type="primary">hisB</name>
    <name evidence="8" type="ORF">L7E55_02460</name>
</gene>
<dbReference type="FunFam" id="3.30.230.40:FF:000001">
    <property type="entry name" value="Imidazoleglycerol-phosphate dehydratase HisB"/>
    <property type="match status" value="1"/>
</dbReference>
<sequence>MRKGTINRKTYETEIDVSINLDGTGVSRIYTGISFFEHMLQLFTKHANFDLDIVAHGDIHVDGHHTVEDAGICLGRAIKEALGGKQGIKRYGSAIIPMDEALALVAVDLSGRGFLAFDVPMPAQRVGDFETELVEEFLRAMAINGEFTLHVRLMAGKNTHHIIESVFKALGHSLREAAAASGVSGIPSTKGVL</sequence>
<dbReference type="InterPro" id="IPR020568">
    <property type="entry name" value="Ribosomal_Su5_D2-typ_SF"/>
</dbReference>
<evidence type="ECO:0000256" key="6">
    <source>
        <dbReference type="HAMAP-Rule" id="MF_00076"/>
    </source>
</evidence>
<dbReference type="InterPro" id="IPR038494">
    <property type="entry name" value="IGPD_sf"/>
</dbReference>
<comment type="catalytic activity">
    <reaction evidence="6 7">
        <text>D-erythro-1-(imidazol-4-yl)glycerol 3-phosphate = 3-(imidazol-4-yl)-2-oxopropyl phosphate + H2O</text>
        <dbReference type="Rhea" id="RHEA:11040"/>
        <dbReference type="ChEBI" id="CHEBI:15377"/>
        <dbReference type="ChEBI" id="CHEBI:57766"/>
        <dbReference type="ChEBI" id="CHEBI:58278"/>
        <dbReference type="EC" id="4.2.1.19"/>
    </reaction>
</comment>
<dbReference type="PANTHER" id="PTHR23133">
    <property type="entry name" value="IMIDAZOLEGLYCEROL-PHOSPHATE DEHYDRATASE HIS7"/>
    <property type="match status" value="1"/>
</dbReference>
<evidence type="ECO:0000256" key="1">
    <source>
        <dbReference type="ARBA" id="ARBA00005047"/>
    </source>
</evidence>
<comment type="pathway">
    <text evidence="1 6 7">Amino-acid biosynthesis; L-histidine biosynthesis; L-histidine from 5-phospho-alpha-D-ribose 1-diphosphate: step 6/9.</text>
</comment>
<dbReference type="CDD" id="cd07914">
    <property type="entry name" value="IGPD"/>
    <property type="match status" value="1"/>
</dbReference>
<evidence type="ECO:0000313" key="9">
    <source>
        <dbReference type="Proteomes" id="UP001154312"/>
    </source>
</evidence>
<comment type="subcellular location">
    <subcellularLocation>
        <location evidence="6 7">Cytoplasm</location>
    </subcellularLocation>
</comment>
<dbReference type="PROSITE" id="PS00954">
    <property type="entry name" value="IGP_DEHYDRATASE_1"/>
    <property type="match status" value="1"/>
</dbReference>
<dbReference type="PROSITE" id="PS00955">
    <property type="entry name" value="IGP_DEHYDRATASE_2"/>
    <property type="match status" value="1"/>
</dbReference>
<comment type="caution">
    <text evidence="8">The sequence shown here is derived from an EMBL/GenBank/DDBJ whole genome shotgun (WGS) entry which is preliminary data.</text>
</comment>
<dbReference type="NCBIfam" id="NF002111">
    <property type="entry name" value="PRK00951.2-1"/>
    <property type="match status" value="1"/>
</dbReference>
<dbReference type="Gene3D" id="3.30.230.40">
    <property type="entry name" value="Imidazole glycerol phosphate dehydratase, domain 1"/>
    <property type="match status" value="2"/>
</dbReference>
<keyword evidence="3 6" id="KW-0028">Amino-acid biosynthesis</keyword>
<keyword evidence="6" id="KW-0963">Cytoplasm</keyword>
<keyword evidence="4 6" id="KW-0368">Histidine biosynthesis</keyword>
<reference evidence="8" key="1">
    <citation type="submission" date="2022-02" db="EMBL/GenBank/DDBJ databases">
        <authorList>
            <person name="Leng L."/>
        </authorList>
    </citation>
    <scope>NUCLEOTIDE SEQUENCE</scope>
    <source>
        <strain evidence="8">JI</strain>
    </source>
</reference>
<comment type="similarity">
    <text evidence="6 7">Belongs to the imidazoleglycerol-phosphate dehydratase family.</text>
</comment>
<dbReference type="Pfam" id="PF00475">
    <property type="entry name" value="IGPD"/>
    <property type="match status" value="1"/>
</dbReference>
<dbReference type="GO" id="GO:0000105">
    <property type="term" value="P:L-histidine biosynthetic process"/>
    <property type="evidence" value="ECO:0007669"/>
    <property type="project" value="UniProtKB-UniRule"/>
</dbReference>
<name>A0A9X4JVE0_9FIRM</name>
<evidence type="ECO:0000256" key="7">
    <source>
        <dbReference type="RuleBase" id="RU000599"/>
    </source>
</evidence>
<dbReference type="InterPro" id="IPR020565">
    <property type="entry name" value="ImidazoleglycerP_deHydtase_CS"/>
</dbReference>
<dbReference type="InterPro" id="IPR000807">
    <property type="entry name" value="ImidazoleglycerolP_deHydtase"/>
</dbReference>
<dbReference type="FunFam" id="3.30.230.40:FF:000003">
    <property type="entry name" value="Imidazoleglycerol-phosphate dehydratase HisB"/>
    <property type="match status" value="1"/>
</dbReference>
<accession>A0A9X4JVE0</accession>
<dbReference type="NCBIfam" id="NF002114">
    <property type="entry name" value="PRK00951.2-4"/>
    <property type="match status" value="1"/>
</dbReference>
<dbReference type="HAMAP" id="MF_00076">
    <property type="entry name" value="HisB"/>
    <property type="match status" value="1"/>
</dbReference>
<evidence type="ECO:0000313" key="8">
    <source>
        <dbReference type="EMBL" id="MDF9407227.1"/>
    </source>
</evidence>
<keyword evidence="5 6" id="KW-0456">Lyase</keyword>
<keyword evidence="9" id="KW-1185">Reference proteome</keyword>
<evidence type="ECO:0000256" key="2">
    <source>
        <dbReference type="ARBA" id="ARBA00016664"/>
    </source>
</evidence>
<evidence type="ECO:0000256" key="3">
    <source>
        <dbReference type="ARBA" id="ARBA00022605"/>
    </source>
</evidence>
<evidence type="ECO:0000256" key="4">
    <source>
        <dbReference type="ARBA" id="ARBA00023102"/>
    </source>
</evidence>
<dbReference type="GO" id="GO:0004424">
    <property type="term" value="F:imidazoleglycerol-phosphate dehydratase activity"/>
    <property type="evidence" value="ECO:0007669"/>
    <property type="project" value="UniProtKB-UniRule"/>
</dbReference>
<dbReference type="PANTHER" id="PTHR23133:SF2">
    <property type="entry name" value="IMIDAZOLEGLYCEROL-PHOSPHATE DEHYDRATASE"/>
    <property type="match status" value="1"/>
</dbReference>
<proteinExistence type="inferred from homology"/>
<protein>
    <recommendedName>
        <fullName evidence="2 6">Imidazoleglycerol-phosphate dehydratase</fullName>
        <shortName evidence="6">IGPD</shortName>
        <ecNumber evidence="6 7">4.2.1.19</ecNumber>
    </recommendedName>
</protein>
<organism evidence="8 9">
    <name type="scientific">Pelotomaculum isophthalicicum JI</name>
    <dbReference type="NCBI Taxonomy" id="947010"/>
    <lineage>
        <taxon>Bacteria</taxon>
        <taxon>Bacillati</taxon>
        <taxon>Bacillota</taxon>
        <taxon>Clostridia</taxon>
        <taxon>Eubacteriales</taxon>
        <taxon>Desulfotomaculaceae</taxon>
        <taxon>Pelotomaculum</taxon>
    </lineage>
</organism>
<dbReference type="EC" id="4.2.1.19" evidence="6 7"/>
<dbReference type="Proteomes" id="UP001154312">
    <property type="component" value="Unassembled WGS sequence"/>
</dbReference>
<evidence type="ECO:0000256" key="5">
    <source>
        <dbReference type="ARBA" id="ARBA00023239"/>
    </source>
</evidence>
<dbReference type="EMBL" id="JAKOAV010000003">
    <property type="protein sequence ID" value="MDF9407227.1"/>
    <property type="molecule type" value="Genomic_DNA"/>
</dbReference>
<dbReference type="AlphaFoldDB" id="A0A9X4JVE0"/>